<dbReference type="Proteomes" id="UP000819052">
    <property type="component" value="Unassembled WGS sequence"/>
</dbReference>
<accession>A0ABX0M8L2</accession>
<name>A0ABX0M8L2_9BURK</name>
<feature type="chain" id="PRO_5045853650" evidence="1">
    <location>
        <begin position="27"/>
        <end position="207"/>
    </location>
</feature>
<dbReference type="EMBL" id="VVIW01000007">
    <property type="protein sequence ID" value="NHZ41335.1"/>
    <property type="molecule type" value="Genomic_DNA"/>
</dbReference>
<keyword evidence="1" id="KW-0732">Signal</keyword>
<reference evidence="2 3" key="1">
    <citation type="submission" date="2019-09" db="EMBL/GenBank/DDBJ databases">
        <title>Taxonomy of Antarctic Massilia spp.: description of Massilia rubra sp. nov., Massilia aquatica sp. nov., Massilia mucilaginosa sp. nov., Massilia frigida sp. nov. isolated from streams, lakes and regoliths.</title>
        <authorList>
            <person name="Holochova P."/>
            <person name="Sedlacek I."/>
            <person name="Kralova S."/>
            <person name="Maslanova I."/>
            <person name="Busse H.-J."/>
            <person name="Stankova E."/>
            <person name="Vrbovska V."/>
            <person name="Kovarovic V."/>
            <person name="Bartak M."/>
            <person name="Svec P."/>
            <person name="Pantucek R."/>
        </authorList>
    </citation>
    <scope>NUCLEOTIDE SEQUENCE [LARGE SCALE GENOMIC DNA]</scope>
    <source>
        <strain evidence="2 3">CCM 8693</strain>
    </source>
</reference>
<evidence type="ECO:0000256" key="1">
    <source>
        <dbReference type="SAM" id="SignalP"/>
    </source>
</evidence>
<dbReference type="RefSeq" id="WP_167077114.1">
    <property type="nucleotide sequence ID" value="NZ_VVIW01000007.1"/>
</dbReference>
<sequence>MASGYRRQFLTIALCLLALGSSAARADSIGYQDVVELTAKSAALRVEHYHDWSDATRPARFKMMTSGEDPFSAANTFSTLRVLDNKSGAELFRRPVPALTYLWIDPASKYIVGVSQVKRDNPYHLVVFNKKGERLLERSLLGTKWPETFESVTNWIYWYKQPSPRIELVEGETTAVLSVEDRAGVMRSVEFALTRPKEVLSAAPVNP</sequence>
<keyword evidence="3" id="KW-1185">Reference proteome</keyword>
<proteinExistence type="predicted"/>
<evidence type="ECO:0000313" key="3">
    <source>
        <dbReference type="Proteomes" id="UP000819052"/>
    </source>
</evidence>
<organism evidence="2 3">
    <name type="scientific">Massilia aquatica</name>
    <dbReference type="NCBI Taxonomy" id="2609000"/>
    <lineage>
        <taxon>Bacteria</taxon>
        <taxon>Pseudomonadati</taxon>
        <taxon>Pseudomonadota</taxon>
        <taxon>Betaproteobacteria</taxon>
        <taxon>Burkholderiales</taxon>
        <taxon>Oxalobacteraceae</taxon>
        <taxon>Telluria group</taxon>
        <taxon>Massilia</taxon>
    </lineage>
</organism>
<gene>
    <name evidence="2" type="ORF">F1609_14385</name>
</gene>
<evidence type="ECO:0000313" key="2">
    <source>
        <dbReference type="EMBL" id="NHZ41335.1"/>
    </source>
</evidence>
<comment type="caution">
    <text evidence="2">The sequence shown here is derived from an EMBL/GenBank/DDBJ whole genome shotgun (WGS) entry which is preliminary data.</text>
</comment>
<protein>
    <submittedName>
        <fullName evidence="2">Uncharacterized protein</fullName>
    </submittedName>
</protein>
<feature type="signal peptide" evidence="1">
    <location>
        <begin position="1"/>
        <end position="26"/>
    </location>
</feature>